<dbReference type="OrthoDB" id="9790913at2"/>
<evidence type="ECO:0000256" key="4">
    <source>
        <dbReference type="ARBA" id="ARBA00023004"/>
    </source>
</evidence>
<dbReference type="GO" id="GO:0020037">
    <property type="term" value="F:heme binding"/>
    <property type="evidence" value="ECO:0007669"/>
    <property type="project" value="InterPro"/>
</dbReference>
<dbReference type="PANTHER" id="PTHR47366">
    <property type="entry name" value="TWO-ON-TWO HEMOGLOBIN-3"/>
    <property type="match status" value="1"/>
</dbReference>
<protein>
    <submittedName>
        <fullName evidence="6">Globin</fullName>
    </submittedName>
</protein>
<evidence type="ECO:0000256" key="5">
    <source>
        <dbReference type="ARBA" id="ARBA00034496"/>
    </source>
</evidence>
<keyword evidence="2" id="KW-0349">Heme</keyword>
<dbReference type="EMBL" id="CP019434">
    <property type="protein sequence ID" value="APZ41710.1"/>
    <property type="molecule type" value="Genomic_DNA"/>
</dbReference>
<dbReference type="InterPro" id="IPR001486">
    <property type="entry name" value="Hemoglobin_trunc"/>
</dbReference>
<keyword evidence="4" id="KW-0408">Iron</keyword>
<dbReference type="SUPFAM" id="SSF46458">
    <property type="entry name" value="Globin-like"/>
    <property type="match status" value="1"/>
</dbReference>
<dbReference type="GO" id="GO:0019825">
    <property type="term" value="F:oxygen binding"/>
    <property type="evidence" value="ECO:0007669"/>
    <property type="project" value="InterPro"/>
</dbReference>
<dbReference type="RefSeq" id="WP_076835041.1">
    <property type="nucleotide sequence ID" value="NZ_CP019434.1"/>
</dbReference>
<evidence type="ECO:0000256" key="1">
    <source>
        <dbReference type="ARBA" id="ARBA00022448"/>
    </source>
</evidence>
<accession>A0A1P8UCX2</accession>
<dbReference type="Pfam" id="PF01152">
    <property type="entry name" value="Bac_globin"/>
    <property type="match status" value="1"/>
</dbReference>
<evidence type="ECO:0000256" key="2">
    <source>
        <dbReference type="ARBA" id="ARBA00022617"/>
    </source>
</evidence>
<dbReference type="GO" id="GO:0046872">
    <property type="term" value="F:metal ion binding"/>
    <property type="evidence" value="ECO:0007669"/>
    <property type="project" value="UniProtKB-KW"/>
</dbReference>
<evidence type="ECO:0000313" key="7">
    <source>
        <dbReference type="Proteomes" id="UP000243807"/>
    </source>
</evidence>
<gene>
    <name evidence="6" type="ORF">BW247_00150</name>
</gene>
<dbReference type="InterPro" id="IPR012292">
    <property type="entry name" value="Globin/Proto"/>
</dbReference>
<dbReference type="InterPro" id="IPR044203">
    <property type="entry name" value="GlbO/GLB3-like"/>
</dbReference>
<dbReference type="Gene3D" id="1.10.490.10">
    <property type="entry name" value="Globins"/>
    <property type="match status" value="1"/>
</dbReference>
<name>A0A1P8UCX2_9GAMM</name>
<keyword evidence="3" id="KW-0479">Metal-binding</keyword>
<sequence>MSSHNASPAAAPQATPYERIGGAPAVRQLVKRFYELMDEMPEVWETRRIHPKDLSGSEEKLFKFLSGWLGGPQLYVAEYGHPMLRRRHLPFAISTRERDQWLMCMHQALEEQDMDPELHAAIRAAIDGLADHMRNQAE</sequence>
<dbReference type="InterPro" id="IPR009050">
    <property type="entry name" value="Globin-like_sf"/>
</dbReference>
<dbReference type="Proteomes" id="UP000243807">
    <property type="component" value="Chromosome"/>
</dbReference>
<reference evidence="6 7" key="1">
    <citation type="submission" date="2017-01" db="EMBL/GenBank/DDBJ databases">
        <title>Draft sequence of Acidihalobacter ferrooxidans strain DSM 14175 (strain V8).</title>
        <authorList>
            <person name="Khaleque H.N."/>
            <person name="Ramsay J.P."/>
            <person name="Murphy R.J.T."/>
            <person name="Kaksonen A.H."/>
            <person name="Boxall N.J."/>
            <person name="Watkin E.L.J."/>
        </authorList>
    </citation>
    <scope>NUCLEOTIDE SEQUENCE [LARGE SCALE GENOMIC DNA]</scope>
    <source>
        <strain evidence="6 7">V8</strain>
    </source>
</reference>
<dbReference type="KEGG" id="afy:BW247_00150"/>
<comment type="similarity">
    <text evidence="5">Belongs to the truncated hemoglobin family. Group II subfamily.</text>
</comment>
<keyword evidence="7" id="KW-1185">Reference proteome</keyword>
<organism evidence="6 7">
    <name type="scientific">Acidihalobacter ferrooxydans</name>
    <dbReference type="NCBI Taxonomy" id="1765967"/>
    <lineage>
        <taxon>Bacteria</taxon>
        <taxon>Pseudomonadati</taxon>
        <taxon>Pseudomonadota</taxon>
        <taxon>Gammaproteobacteria</taxon>
        <taxon>Chromatiales</taxon>
        <taxon>Ectothiorhodospiraceae</taxon>
        <taxon>Acidihalobacter</taxon>
    </lineage>
</organism>
<proteinExistence type="inferred from homology"/>
<dbReference type="CDD" id="cd14773">
    <property type="entry name" value="TrHb2_PhHbO-like_O"/>
    <property type="match status" value="1"/>
</dbReference>
<keyword evidence="1" id="KW-0813">Transport</keyword>
<evidence type="ECO:0000256" key="3">
    <source>
        <dbReference type="ARBA" id="ARBA00022723"/>
    </source>
</evidence>
<dbReference type="AlphaFoldDB" id="A0A1P8UCX2"/>
<evidence type="ECO:0000313" key="6">
    <source>
        <dbReference type="EMBL" id="APZ41710.1"/>
    </source>
</evidence>
<dbReference type="PANTHER" id="PTHR47366:SF1">
    <property type="entry name" value="TWO-ON-TWO HEMOGLOBIN-3"/>
    <property type="match status" value="1"/>
</dbReference>
<dbReference type="GO" id="GO:0005344">
    <property type="term" value="F:oxygen carrier activity"/>
    <property type="evidence" value="ECO:0007669"/>
    <property type="project" value="InterPro"/>
</dbReference>